<feature type="transmembrane region" description="Helical" evidence="2">
    <location>
        <begin position="206"/>
        <end position="228"/>
    </location>
</feature>
<keyword evidence="4" id="KW-1185">Reference proteome</keyword>
<keyword evidence="2" id="KW-0472">Membrane</keyword>
<keyword evidence="2" id="KW-0812">Transmembrane</keyword>
<dbReference type="EMBL" id="JAULSU010000001">
    <property type="protein sequence ID" value="KAK0632497.1"/>
    <property type="molecule type" value="Genomic_DNA"/>
</dbReference>
<organism evidence="3 4">
    <name type="scientific">Immersiella caudata</name>
    <dbReference type="NCBI Taxonomy" id="314043"/>
    <lineage>
        <taxon>Eukaryota</taxon>
        <taxon>Fungi</taxon>
        <taxon>Dikarya</taxon>
        <taxon>Ascomycota</taxon>
        <taxon>Pezizomycotina</taxon>
        <taxon>Sordariomycetes</taxon>
        <taxon>Sordariomycetidae</taxon>
        <taxon>Sordariales</taxon>
        <taxon>Lasiosphaeriaceae</taxon>
        <taxon>Immersiella</taxon>
    </lineage>
</organism>
<dbReference type="AlphaFoldDB" id="A0AA40CBN9"/>
<name>A0AA40CBN9_9PEZI</name>
<evidence type="ECO:0000256" key="2">
    <source>
        <dbReference type="SAM" id="Phobius"/>
    </source>
</evidence>
<reference evidence="3" key="1">
    <citation type="submission" date="2023-06" db="EMBL/GenBank/DDBJ databases">
        <title>Genome-scale phylogeny and comparative genomics of the fungal order Sordariales.</title>
        <authorList>
            <consortium name="Lawrence Berkeley National Laboratory"/>
            <person name="Hensen N."/>
            <person name="Bonometti L."/>
            <person name="Westerberg I."/>
            <person name="Brannstrom I.O."/>
            <person name="Guillou S."/>
            <person name="Cros-Aarteil S."/>
            <person name="Calhoun S."/>
            <person name="Haridas S."/>
            <person name="Kuo A."/>
            <person name="Mondo S."/>
            <person name="Pangilinan J."/>
            <person name="Riley R."/>
            <person name="Labutti K."/>
            <person name="Andreopoulos B."/>
            <person name="Lipzen A."/>
            <person name="Chen C."/>
            <person name="Yanf M."/>
            <person name="Daum C."/>
            <person name="Ng V."/>
            <person name="Clum A."/>
            <person name="Steindorff A."/>
            <person name="Ohm R."/>
            <person name="Martin F."/>
            <person name="Silar P."/>
            <person name="Natvig D."/>
            <person name="Lalanne C."/>
            <person name="Gautier V."/>
            <person name="Ament-Velasquez S.L."/>
            <person name="Kruys A."/>
            <person name="Hutchinson M.I."/>
            <person name="Powell A.J."/>
            <person name="Barry K."/>
            <person name="Miller A.N."/>
            <person name="Grigoriev I.V."/>
            <person name="Debuchy R."/>
            <person name="Gladieux P."/>
            <person name="Thoren M.H."/>
            <person name="Johannesson H."/>
        </authorList>
    </citation>
    <scope>NUCLEOTIDE SEQUENCE</scope>
    <source>
        <strain evidence="3">CBS 606.72</strain>
    </source>
</reference>
<evidence type="ECO:0000256" key="1">
    <source>
        <dbReference type="SAM" id="MobiDB-lite"/>
    </source>
</evidence>
<keyword evidence="2" id="KW-1133">Transmembrane helix</keyword>
<evidence type="ECO:0000313" key="4">
    <source>
        <dbReference type="Proteomes" id="UP001175000"/>
    </source>
</evidence>
<evidence type="ECO:0000313" key="3">
    <source>
        <dbReference type="EMBL" id="KAK0632497.1"/>
    </source>
</evidence>
<feature type="region of interest" description="Disordered" evidence="1">
    <location>
        <begin position="1"/>
        <end position="22"/>
    </location>
</feature>
<proteinExistence type="predicted"/>
<dbReference type="Proteomes" id="UP001175000">
    <property type="component" value="Unassembled WGS sequence"/>
</dbReference>
<sequence length="231" mass="26873">MRVPPRCPLRRASRARPQGSPWRRQLLFRHGRHPSHHQDPDDRLRRLLTETTRPIPTSRLSKETTRLELGRRQISQRFLQRLCSCSCHCGTSTVRPRASRGHFFMFFPDLYGREWPGGYLCGRYLSVEGERYLSAEERWGCVCVEVSCCDAVMWRKRRLLAGPQRQHAFEDGFRNGGSGFTRGRKRVSRFSSRYSSRLCMRVMRNMPMFIGSGFASVCVVLVLIVQFATDK</sequence>
<protein>
    <recommendedName>
        <fullName evidence="5">Transmembrane protein</fullName>
    </recommendedName>
</protein>
<gene>
    <name evidence="3" type="ORF">B0T14DRAFT_34855</name>
</gene>
<accession>A0AA40CBN9</accession>
<comment type="caution">
    <text evidence="3">The sequence shown here is derived from an EMBL/GenBank/DDBJ whole genome shotgun (WGS) entry which is preliminary data.</text>
</comment>
<evidence type="ECO:0008006" key="5">
    <source>
        <dbReference type="Google" id="ProtNLM"/>
    </source>
</evidence>